<organism evidence="1 2">
    <name type="scientific">Atribacter laminatus</name>
    <dbReference type="NCBI Taxonomy" id="2847778"/>
    <lineage>
        <taxon>Bacteria</taxon>
        <taxon>Pseudomonadati</taxon>
        <taxon>Atribacterota</taxon>
        <taxon>Atribacteria</taxon>
        <taxon>Atribacterales</taxon>
        <taxon>Atribacteraceae</taxon>
        <taxon>Atribacter</taxon>
    </lineage>
</organism>
<protein>
    <submittedName>
        <fullName evidence="1">Uncharacterized protein</fullName>
    </submittedName>
</protein>
<sequence length="56" mass="6301">MTTQACSVIEELLNSKKPSSTRLSAARTILEYGVKWLELSDIETRLSSLEKKMEGK</sequence>
<evidence type="ECO:0000313" key="2">
    <source>
        <dbReference type="Proteomes" id="UP000594463"/>
    </source>
</evidence>
<reference evidence="1 2" key="1">
    <citation type="journal article" date="2021" name="Nat. Commun.">
        <title>Isolation of a member of the candidate phylum Atribacteria reveals a unique cell membrane structure.</title>
        <authorList>
            <person name="Taiki K."/>
            <person name="Nobu M.K."/>
            <person name="Kusada H."/>
            <person name="Meng X.-Y."/>
            <person name="Hosoki N."/>
            <person name="Uematsu K."/>
            <person name="Yoshioka H."/>
            <person name="Kamagata Y."/>
            <person name="Tamaki H."/>
        </authorList>
    </citation>
    <scope>NUCLEOTIDE SEQUENCE [LARGE SCALE GENOMIC DNA]</scope>
    <source>
        <strain evidence="1 2">RT761</strain>
    </source>
</reference>
<proteinExistence type="predicted"/>
<keyword evidence="2" id="KW-1185">Reference proteome</keyword>
<dbReference type="EMBL" id="CP065383">
    <property type="protein sequence ID" value="QPM68868.1"/>
    <property type="molecule type" value="Genomic_DNA"/>
</dbReference>
<accession>A0A7T1AMX0</accession>
<evidence type="ECO:0000313" key="1">
    <source>
        <dbReference type="EMBL" id="QPM68868.1"/>
    </source>
</evidence>
<dbReference type="KEGG" id="alam:RT761_02095"/>
<gene>
    <name evidence="1" type="ORF">RT761_02095</name>
</gene>
<dbReference type="AlphaFoldDB" id="A0A7T1AMX0"/>
<dbReference type="Proteomes" id="UP000594463">
    <property type="component" value="Chromosome"/>
</dbReference>
<name>A0A7T1AMX0_ATRLM</name>